<dbReference type="PANTHER" id="PTHR41368">
    <property type="entry name" value="PROTEIN YGHO"/>
    <property type="match status" value="1"/>
</dbReference>
<protein>
    <recommendedName>
        <fullName evidence="3">N-acetyltransferase domain-containing protein</fullName>
    </recommendedName>
</protein>
<name>A0A5C6RTZ5_9FLAO</name>
<comment type="caution">
    <text evidence="1">The sequence shown here is derived from an EMBL/GenBank/DDBJ whole genome shotgun (WGS) entry which is preliminary data.</text>
</comment>
<dbReference type="InterPro" id="IPR016181">
    <property type="entry name" value="Acyl_CoA_acyltransferase"/>
</dbReference>
<dbReference type="Proteomes" id="UP000321721">
    <property type="component" value="Unassembled WGS sequence"/>
</dbReference>
<sequence>MAIEVREVKTEKDYKDFVNVQFTIYKNNKFWVPPIKKDEIKALKAEHNPAFRFCNAKFWNAYKDGKCVGRIGGIINDKYNEKTNTKVGRFSRAEFINDKEVVDKLFTTAEKWLKDQGMTEVQGPLGFTNLDHQGMLVEGFDHLPSAASEYHLPYYQEHLVRLGYEKEIDWIEFRLFLEGMPEKAKRGAEIVKKRSNLTVKSFTKNSELQEYAVQLFEILNEAFKDLHSVVQLDKEMIDYYVKRYLMLLNPEFVKLVFDEEDNLIAFIIGLPSLSEGLQKANGSLFPFGWYHLNKALKKPKVIDLMLTGILPKYQAKGVTAVLFYELHEVMEKYGVTEMETTGIFETNQKVIQNWKNYENIQHKRKRCWKKSL</sequence>
<reference evidence="1 2" key="1">
    <citation type="submission" date="2019-08" db="EMBL/GenBank/DDBJ databases">
        <title>Genome of Vicingus serpentipes NCIMB 15042.</title>
        <authorList>
            <person name="Bowman J.P."/>
        </authorList>
    </citation>
    <scope>NUCLEOTIDE SEQUENCE [LARGE SCALE GENOMIC DNA]</scope>
    <source>
        <strain evidence="1 2">NCIMB 15042</strain>
    </source>
</reference>
<gene>
    <name evidence="1" type="ORF">FRY74_04230</name>
</gene>
<dbReference type="RefSeq" id="WP_147098958.1">
    <property type="nucleotide sequence ID" value="NZ_VOOS01000002.1"/>
</dbReference>
<organism evidence="1 2">
    <name type="scientific">Vicingus serpentipes</name>
    <dbReference type="NCBI Taxonomy" id="1926625"/>
    <lineage>
        <taxon>Bacteria</taxon>
        <taxon>Pseudomonadati</taxon>
        <taxon>Bacteroidota</taxon>
        <taxon>Flavobacteriia</taxon>
        <taxon>Flavobacteriales</taxon>
        <taxon>Vicingaceae</taxon>
        <taxon>Vicingus</taxon>
    </lineage>
</organism>
<dbReference type="SUPFAM" id="SSF55729">
    <property type="entry name" value="Acyl-CoA N-acyltransferases (Nat)"/>
    <property type="match status" value="1"/>
</dbReference>
<dbReference type="OrthoDB" id="9806005at2"/>
<dbReference type="InterPro" id="IPR039968">
    <property type="entry name" value="BcerS-like"/>
</dbReference>
<dbReference type="Gene3D" id="3.40.630.30">
    <property type="match status" value="1"/>
</dbReference>
<dbReference type="PANTHER" id="PTHR41368:SF1">
    <property type="entry name" value="PROTEIN YGHO"/>
    <property type="match status" value="1"/>
</dbReference>
<evidence type="ECO:0008006" key="3">
    <source>
        <dbReference type="Google" id="ProtNLM"/>
    </source>
</evidence>
<evidence type="ECO:0000313" key="2">
    <source>
        <dbReference type="Proteomes" id="UP000321721"/>
    </source>
</evidence>
<keyword evidence="2" id="KW-1185">Reference proteome</keyword>
<dbReference type="AlphaFoldDB" id="A0A5C6RTZ5"/>
<proteinExistence type="predicted"/>
<evidence type="ECO:0000313" key="1">
    <source>
        <dbReference type="EMBL" id="TXB65781.1"/>
    </source>
</evidence>
<dbReference type="EMBL" id="VOOS01000002">
    <property type="protein sequence ID" value="TXB65781.1"/>
    <property type="molecule type" value="Genomic_DNA"/>
</dbReference>
<accession>A0A5C6RTZ5</accession>